<protein>
    <submittedName>
        <fullName evidence="2">Uncharacterized protein</fullName>
    </submittedName>
</protein>
<evidence type="ECO:0000256" key="1">
    <source>
        <dbReference type="SAM" id="MobiDB-lite"/>
    </source>
</evidence>
<organism evidence="2 3">
    <name type="scientific">Conoideocrella luteorostrata</name>
    <dbReference type="NCBI Taxonomy" id="1105319"/>
    <lineage>
        <taxon>Eukaryota</taxon>
        <taxon>Fungi</taxon>
        <taxon>Dikarya</taxon>
        <taxon>Ascomycota</taxon>
        <taxon>Pezizomycotina</taxon>
        <taxon>Sordariomycetes</taxon>
        <taxon>Hypocreomycetidae</taxon>
        <taxon>Hypocreales</taxon>
        <taxon>Clavicipitaceae</taxon>
        <taxon>Conoideocrella</taxon>
    </lineage>
</organism>
<evidence type="ECO:0000313" key="2">
    <source>
        <dbReference type="EMBL" id="KAK2590494.1"/>
    </source>
</evidence>
<accession>A0AAJ0CF58</accession>
<feature type="compositionally biased region" description="Polar residues" evidence="1">
    <location>
        <begin position="169"/>
        <end position="180"/>
    </location>
</feature>
<gene>
    <name evidence="2" type="ORF">QQS21_011827</name>
</gene>
<reference evidence="2" key="1">
    <citation type="submission" date="2023-06" db="EMBL/GenBank/DDBJ databases">
        <title>Conoideocrella luteorostrata (Hypocreales: Clavicipitaceae), a potential biocontrol fungus for elongate hemlock scale in United States Christmas tree production areas.</title>
        <authorList>
            <person name="Barrett H."/>
            <person name="Lovett B."/>
            <person name="Macias A.M."/>
            <person name="Stajich J.E."/>
            <person name="Kasson M.T."/>
        </authorList>
    </citation>
    <scope>NUCLEOTIDE SEQUENCE</scope>
    <source>
        <strain evidence="2">ARSEF 14590</strain>
    </source>
</reference>
<feature type="compositionally biased region" description="Basic and acidic residues" evidence="1">
    <location>
        <begin position="155"/>
        <end position="168"/>
    </location>
</feature>
<dbReference type="Proteomes" id="UP001251528">
    <property type="component" value="Unassembled WGS sequence"/>
</dbReference>
<keyword evidence="3" id="KW-1185">Reference proteome</keyword>
<evidence type="ECO:0000313" key="3">
    <source>
        <dbReference type="Proteomes" id="UP001251528"/>
    </source>
</evidence>
<feature type="compositionally biased region" description="Polar residues" evidence="1">
    <location>
        <begin position="144"/>
        <end position="154"/>
    </location>
</feature>
<feature type="compositionally biased region" description="Basic and acidic residues" evidence="1">
    <location>
        <begin position="1"/>
        <end position="17"/>
    </location>
</feature>
<sequence>MQEKTEDESKSMIHGADDSLPTKYPPCTRHLPRERKVYEKLQTVYEQNGHTWDDESKTAWFQIIHMASISEKTRQVSIHPIFRLLVREEITWAHFVVLHVIFQESLLRSNKVMNALYKKYPTADTETYSFKESYKCPFVQTTAPVQAQEPPQNNKESEDNVHAEKPPDQDSTGASNTKQCMGNGVVIADPTALHVANREEVQQAVGNPPKDIQTPLGESETQSAMKKRQITEETSQIQQLKKAKMSCGQIESNLERLNHQAVQFEVQTYSLKQEIADLKGQINTLKADDLKAQINTLKTEISRMNGLLDFFFQ</sequence>
<feature type="region of interest" description="Disordered" evidence="1">
    <location>
        <begin position="144"/>
        <end position="181"/>
    </location>
</feature>
<comment type="caution">
    <text evidence="2">The sequence shown here is derived from an EMBL/GenBank/DDBJ whole genome shotgun (WGS) entry which is preliminary data.</text>
</comment>
<feature type="region of interest" description="Disordered" evidence="1">
    <location>
        <begin position="1"/>
        <end position="26"/>
    </location>
</feature>
<dbReference type="EMBL" id="JASWJB010000431">
    <property type="protein sequence ID" value="KAK2590494.1"/>
    <property type="molecule type" value="Genomic_DNA"/>
</dbReference>
<dbReference type="AlphaFoldDB" id="A0AAJ0CF58"/>
<name>A0AAJ0CF58_9HYPO</name>
<proteinExistence type="predicted"/>